<evidence type="ECO:0000256" key="1">
    <source>
        <dbReference type="ARBA" id="ARBA00009156"/>
    </source>
</evidence>
<evidence type="ECO:0000313" key="11">
    <source>
        <dbReference type="Proteomes" id="UP000549616"/>
    </source>
</evidence>
<evidence type="ECO:0000259" key="8">
    <source>
        <dbReference type="Pfam" id="PF00370"/>
    </source>
</evidence>
<name>A0A853BF05_9PSEU</name>
<dbReference type="GO" id="GO:0006071">
    <property type="term" value="P:glycerol metabolic process"/>
    <property type="evidence" value="ECO:0007669"/>
    <property type="project" value="TreeGrafter"/>
</dbReference>
<dbReference type="AlphaFoldDB" id="A0A853BF05"/>
<evidence type="ECO:0000256" key="4">
    <source>
        <dbReference type="ARBA" id="ARBA00022777"/>
    </source>
</evidence>
<comment type="caution">
    <text evidence="10">The sequence shown here is derived from an EMBL/GenBank/DDBJ whole genome shotgun (WGS) entry which is preliminary data.</text>
</comment>
<sequence length="491" mass="51340">MRLAAVDLGASSGRVMAGTVGPGVLTVEEVHRFGNGGVRVAHAGGSTLHWDVLGLYREMLVGIQAAHRGGVLSGVGIDSWAVDYGLLDASGALLGNPVNYRDPRTEGIAERVLGTVPARELFDITGLRQLPFNTLYQLLAERDLDAAGTMLLIPDLLNYWLTGVRGAERTNASTTQLYDVRSREWAGDLASRLGVPTRLLPPLHDPGAMVGTVLPDLAAELGLPELPVVAVGSHDTASAVVGVPAGPGTNFAYISSGTWSLVGLELESPVLSDAALEADFTNEGGVDGTIRFLRNVMGLWVLSESLRTWEAQGTPVSLPSVLAQAASVNPLSAVVDIDAPAFLPPGDMPSRIRQACSDTGQPMPETPGEIARCVLDSLALAYRRTVRQAASLTGRTVDVVHVVGGGVRNELLCQLTADACGVPVLAGPVEAAALGNVLVQARALGAGLPDLAAMRALIRTTHEPRRYEPSGREADWAAAEARIAPGTRVVA</sequence>
<keyword evidence="2 10" id="KW-0808">Transferase</keyword>
<dbReference type="Proteomes" id="UP000549616">
    <property type="component" value="Unassembled WGS sequence"/>
</dbReference>
<dbReference type="InterPro" id="IPR018485">
    <property type="entry name" value="FGGY_C"/>
</dbReference>
<evidence type="ECO:0000313" key="10">
    <source>
        <dbReference type="EMBL" id="NYI93334.1"/>
    </source>
</evidence>
<dbReference type="EMBL" id="JACCFK010000002">
    <property type="protein sequence ID" value="NYI93334.1"/>
    <property type="molecule type" value="Genomic_DNA"/>
</dbReference>
<dbReference type="GO" id="GO:0004370">
    <property type="term" value="F:glycerol kinase activity"/>
    <property type="evidence" value="ECO:0007669"/>
    <property type="project" value="TreeGrafter"/>
</dbReference>
<keyword evidence="4 10" id="KW-0418">Kinase</keyword>
<feature type="domain" description="Carbohydrate kinase FGGY C-terminal" evidence="9">
    <location>
        <begin position="252"/>
        <end position="443"/>
    </location>
</feature>
<dbReference type="InterPro" id="IPR043129">
    <property type="entry name" value="ATPase_NBD"/>
</dbReference>
<evidence type="ECO:0000256" key="5">
    <source>
        <dbReference type="ARBA" id="ARBA00022840"/>
    </source>
</evidence>
<evidence type="ECO:0000256" key="7">
    <source>
        <dbReference type="ARBA" id="ARBA00023308"/>
    </source>
</evidence>
<feature type="domain" description="Carbohydrate kinase FGGY N-terminal" evidence="8">
    <location>
        <begin position="72"/>
        <end position="242"/>
    </location>
</feature>
<evidence type="ECO:0000256" key="2">
    <source>
        <dbReference type="ARBA" id="ARBA00022679"/>
    </source>
</evidence>
<protein>
    <submittedName>
        <fullName evidence="10">Rhamnulokinase</fullName>
        <ecNumber evidence="10">2.7.1.5</ecNumber>
    </submittedName>
</protein>
<dbReference type="RefSeq" id="WP_179777524.1">
    <property type="nucleotide sequence ID" value="NZ_JACCFK010000002.1"/>
</dbReference>
<dbReference type="GO" id="GO:0005829">
    <property type="term" value="C:cytosol"/>
    <property type="evidence" value="ECO:0007669"/>
    <property type="project" value="TreeGrafter"/>
</dbReference>
<dbReference type="SUPFAM" id="SSF53067">
    <property type="entry name" value="Actin-like ATPase domain"/>
    <property type="match status" value="2"/>
</dbReference>
<evidence type="ECO:0000259" key="9">
    <source>
        <dbReference type="Pfam" id="PF02782"/>
    </source>
</evidence>
<keyword evidence="7" id="KW-0684">Rhamnose metabolism</keyword>
<evidence type="ECO:0000256" key="3">
    <source>
        <dbReference type="ARBA" id="ARBA00022741"/>
    </source>
</evidence>
<organism evidence="10 11">
    <name type="scientific">Amycolatopsis endophytica</name>
    <dbReference type="NCBI Taxonomy" id="860233"/>
    <lineage>
        <taxon>Bacteria</taxon>
        <taxon>Bacillati</taxon>
        <taxon>Actinomycetota</taxon>
        <taxon>Actinomycetes</taxon>
        <taxon>Pseudonocardiales</taxon>
        <taxon>Pseudonocardiaceae</taxon>
        <taxon>Amycolatopsis</taxon>
    </lineage>
</organism>
<dbReference type="GO" id="GO:0005524">
    <property type="term" value="F:ATP binding"/>
    <property type="evidence" value="ECO:0007669"/>
    <property type="project" value="UniProtKB-KW"/>
</dbReference>
<dbReference type="CDD" id="cd07771">
    <property type="entry name" value="ASKHA_NBD_FGGY_RhaB-like"/>
    <property type="match status" value="1"/>
</dbReference>
<dbReference type="InterPro" id="IPR013449">
    <property type="entry name" value="Rhamnulokinase"/>
</dbReference>
<reference evidence="10 11" key="1">
    <citation type="submission" date="2020-07" db="EMBL/GenBank/DDBJ databases">
        <title>Sequencing the genomes of 1000 actinobacteria strains.</title>
        <authorList>
            <person name="Klenk H.-P."/>
        </authorList>
    </citation>
    <scope>NUCLEOTIDE SEQUENCE [LARGE SCALE GENOMIC DNA]</scope>
    <source>
        <strain evidence="10 11">DSM 104006</strain>
    </source>
</reference>
<dbReference type="PANTHER" id="PTHR10196:SF93">
    <property type="entry name" value="L-RHAMNULOKINASE"/>
    <property type="match status" value="1"/>
</dbReference>
<gene>
    <name evidence="10" type="ORF">HNR02_006709</name>
</gene>
<dbReference type="Gene3D" id="3.30.420.40">
    <property type="match status" value="2"/>
</dbReference>
<comment type="similarity">
    <text evidence="1">Belongs to the FGGY kinase family.</text>
</comment>
<dbReference type="Pfam" id="PF00370">
    <property type="entry name" value="FGGY_N"/>
    <property type="match status" value="1"/>
</dbReference>
<dbReference type="PANTHER" id="PTHR10196">
    <property type="entry name" value="SUGAR KINASE"/>
    <property type="match status" value="1"/>
</dbReference>
<keyword evidence="5" id="KW-0067">ATP-binding</keyword>
<accession>A0A853BF05</accession>
<dbReference type="Pfam" id="PF02782">
    <property type="entry name" value="FGGY_C"/>
    <property type="match status" value="1"/>
</dbReference>
<keyword evidence="6" id="KW-1015">Disulfide bond</keyword>
<dbReference type="GO" id="GO:0019301">
    <property type="term" value="P:rhamnose catabolic process"/>
    <property type="evidence" value="ECO:0007669"/>
    <property type="project" value="InterPro"/>
</dbReference>
<dbReference type="EC" id="2.7.1.5" evidence="10"/>
<keyword evidence="11" id="KW-1185">Reference proteome</keyword>
<dbReference type="GO" id="GO:0008993">
    <property type="term" value="F:rhamnulokinase activity"/>
    <property type="evidence" value="ECO:0007669"/>
    <property type="project" value="UniProtKB-EC"/>
</dbReference>
<dbReference type="InterPro" id="IPR018484">
    <property type="entry name" value="FGGY_N"/>
</dbReference>
<keyword evidence="3" id="KW-0547">Nucleotide-binding</keyword>
<evidence type="ECO:0000256" key="6">
    <source>
        <dbReference type="ARBA" id="ARBA00023157"/>
    </source>
</evidence>
<proteinExistence type="inferred from homology"/>